<reference evidence="4 5" key="1">
    <citation type="submission" date="2023-09" db="EMBL/GenBank/DDBJ databases">
        <authorList>
            <person name="Rey-Velasco X."/>
        </authorList>
    </citation>
    <scope>NUCLEOTIDE SEQUENCE [LARGE SCALE GENOMIC DNA]</scope>
    <source>
        <strain evidence="4 5">W332</strain>
    </source>
</reference>
<feature type="domain" description="HTH LytTR-type" evidence="3">
    <location>
        <begin position="142"/>
        <end position="245"/>
    </location>
</feature>
<evidence type="ECO:0000259" key="2">
    <source>
        <dbReference type="PROSITE" id="PS50110"/>
    </source>
</evidence>
<feature type="domain" description="Response regulatory" evidence="2">
    <location>
        <begin position="2"/>
        <end position="115"/>
    </location>
</feature>
<dbReference type="PROSITE" id="PS50930">
    <property type="entry name" value="HTH_LYTTR"/>
    <property type="match status" value="1"/>
</dbReference>
<dbReference type="InterPro" id="IPR001789">
    <property type="entry name" value="Sig_transdc_resp-reg_receiver"/>
</dbReference>
<dbReference type="InterPro" id="IPR011006">
    <property type="entry name" value="CheY-like_superfamily"/>
</dbReference>
<dbReference type="InterPro" id="IPR007492">
    <property type="entry name" value="LytTR_DNA-bd_dom"/>
</dbReference>
<evidence type="ECO:0000256" key="1">
    <source>
        <dbReference type="PROSITE-ProRule" id="PRU00169"/>
    </source>
</evidence>
<keyword evidence="1" id="KW-0597">Phosphoprotein</keyword>
<comment type="caution">
    <text evidence="4">The sequence shown here is derived from an EMBL/GenBank/DDBJ whole genome shotgun (WGS) entry which is preliminary data.</text>
</comment>
<keyword evidence="5" id="KW-1185">Reference proteome</keyword>
<gene>
    <name evidence="4" type="ORF">RM697_02825</name>
</gene>
<dbReference type="SMART" id="SM00448">
    <property type="entry name" value="REC"/>
    <property type="match status" value="1"/>
</dbReference>
<dbReference type="EMBL" id="JAVRIA010000001">
    <property type="protein sequence ID" value="MDT0557566.1"/>
    <property type="molecule type" value="Genomic_DNA"/>
</dbReference>
<dbReference type="GO" id="GO:0003677">
    <property type="term" value="F:DNA binding"/>
    <property type="evidence" value="ECO:0007669"/>
    <property type="project" value="UniProtKB-KW"/>
</dbReference>
<sequence>MRVVIIEDEIQAVRALEYEIKTYCKAIEICGNADTIESAINLITKEEPELIFLDVQLKDGNGFEILQKIEHQNFKVIFTTAYSEYALNAIKMSALDYLLKPVDTEELLLAIEKAKKELLSENKIKLENFIKNQTQNPLRNKIAIKTSKGIHIYKLDSIIRIQSEGNYSALYFDNGKKEIVAKVLKDFEQFLVNFGFVRIHHSHIINLAHLKSYVSKDGGYVILNNKSTLPVSKRKKTTLLSLLNGLNN</sequence>
<dbReference type="Proteomes" id="UP001259492">
    <property type="component" value="Unassembled WGS sequence"/>
</dbReference>
<dbReference type="SUPFAM" id="SSF52172">
    <property type="entry name" value="CheY-like"/>
    <property type="match status" value="1"/>
</dbReference>
<dbReference type="Pfam" id="PF04397">
    <property type="entry name" value="LytTR"/>
    <property type="match status" value="1"/>
</dbReference>
<accession>A0ABU2YHE9</accession>
<dbReference type="SMART" id="SM00850">
    <property type="entry name" value="LytTR"/>
    <property type="match status" value="1"/>
</dbReference>
<feature type="modified residue" description="4-aspartylphosphate" evidence="1">
    <location>
        <position position="54"/>
    </location>
</feature>
<name>A0ABU2YHE9_9FLAO</name>
<dbReference type="Gene3D" id="2.40.50.1020">
    <property type="entry name" value="LytTr DNA-binding domain"/>
    <property type="match status" value="1"/>
</dbReference>
<dbReference type="PANTHER" id="PTHR37299">
    <property type="entry name" value="TRANSCRIPTIONAL REGULATOR-RELATED"/>
    <property type="match status" value="1"/>
</dbReference>
<dbReference type="RefSeq" id="WP_311426329.1">
    <property type="nucleotide sequence ID" value="NZ_JAVRIA010000001.1"/>
</dbReference>
<dbReference type="Pfam" id="PF00072">
    <property type="entry name" value="Response_reg"/>
    <property type="match status" value="1"/>
</dbReference>
<evidence type="ECO:0000259" key="3">
    <source>
        <dbReference type="PROSITE" id="PS50930"/>
    </source>
</evidence>
<proteinExistence type="predicted"/>
<keyword evidence="4" id="KW-0238">DNA-binding</keyword>
<evidence type="ECO:0000313" key="4">
    <source>
        <dbReference type="EMBL" id="MDT0557566.1"/>
    </source>
</evidence>
<dbReference type="PANTHER" id="PTHR37299:SF1">
    <property type="entry name" value="STAGE 0 SPORULATION PROTEIN A HOMOLOG"/>
    <property type="match status" value="1"/>
</dbReference>
<protein>
    <submittedName>
        <fullName evidence="4">LytTR family DNA-binding domain-containing protein</fullName>
    </submittedName>
</protein>
<dbReference type="InterPro" id="IPR046947">
    <property type="entry name" value="LytR-like"/>
</dbReference>
<dbReference type="Gene3D" id="3.40.50.2300">
    <property type="match status" value="1"/>
</dbReference>
<evidence type="ECO:0000313" key="5">
    <source>
        <dbReference type="Proteomes" id="UP001259492"/>
    </source>
</evidence>
<organism evidence="4 5">
    <name type="scientific">Microcosmobacter mediterraneus</name>
    <dbReference type="NCBI Taxonomy" id="3075607"/>
    <lineage>
        <taxon>Bacteria</taxon>
        <taxon>Pseudomonadati</taxon>
        <taxon>Bacteroidota</taxon>
        <taxon>Flavobacteriia</taxon>
        <taxon>Flavobacteriales</taxon>
        <taxon>Flavobacteriaceae</taxon>
        <taxon>Microcosmobacter</taxon>
    </lineage>
</organism>
<dbReference type="PROSITE" id="PS50110">
    <property type="entry name" value="RESPONSE_REGULATORY"/>
    <property type="match status" value="1"/>
</dbReference>